<evidence type="ECO:0000313" key="7">
    <source>
        <dbReference type="Proteomes" id="UP000807159"/>
    </source>
</evidence>
<accession>A0A8T2WQT9</accession>
<name>A0A8T2WQT9_POPDE</name>
<dbReference type="InterPro" id="IPR003441">
    <property type="entry name" value="NAC-dom"/>
</dbReference>
<evidence type="ECO:0000256" key="4">
    <source>
        <dbReference type="ARBA" id="ARBA00023242"/>
    </source>
</evidence>
<evidence type="ECO:0000313" key="6">
    <source>
        <dbReference type="EMBL" id="KAH8483659.1"/>
    </source>
</evidence>
<dbReference type="GO" id="GO:0000976">
    <property type="term" value="F:transcription cis-regulatory region binding"/>
    <property type="evidence" value="ECO:0007669"/>
    <property type="project" value="UniProtKB-ARBA"/>
</dbReference>
<gene>
    <name evidence="6" type="ORF">H0E87_028174</name>
</gene>
<evidence type="ECO:0000256" key="1">
    <source>
        <dbReference type="ARBA" id="ARBA00023015"/>
    </source>
</evidence>
<dbReference type="FunFam" id="2.170.150.80:FF:000006">
    <property type="entry name" value="NAC domain-containing protein 100-like"/>
    <property type="match status" value="1"/>
</dbReference>
<keyword evidence="7" id="KW-1185">Reference proteome</keyword>
<proteinExistence type="predicted"/>
<organism evidence="6 7">
    <name type="scientific">Populus deltoides</name>
    <name type="common">Eastern poplar</name>
    <name type="synonym">Eastern cottonwood</name>
    <dbReference type="NCBI Taxonomy" id="3696"/>
    <lineage>
        <taxon>Eukaryota</taxon>
        <taxon>Viridiplantae</taxon>
        <taxon>Streptophyta</taxon>
        <taxon>Embryophyta</taxon>
        <taxon>Tracheophyta</taxon>
        <taxon>Spermatophyta</taxon>
        <taxon>Magnoliopsida</taxon>
        <taxon>eudicotyledons</taxon>
        <taxon>Gunneridae</taxon>
        <taxon>Pentapetalae</taxon>
        <taxon>rosids</taxon>
        <taxon>fabids</taxon>
        <taxon>Malpighiales</taxon>
        <taxon>Salicaceae</taxon>
        <taxon>Saliceae</taxon>
        <taxon>Populus</taxon>
    </lineage>
</organism>
<dbReference type="AlphaFoldDB" id="A0A8T2WQT9"/>
<evidence type="ECO:0000259" key="5">
    <source>
        <dbReference type="PROSITE" id="PS51005"/>
    </source>
</evidence>
<dbReference type="GO" id="GO:0006355">
    <property type="term" value="P:regulation of DNA-templated transcription"/>
    <property type="evidence" value="ECO:0007669"/>
    <property type="project" value="InterPro"/>
</dbReference>
<keyword evidence="2" id="KW-0238">DNA-binding</keyword>
<keyword evidence="1" id="KW-0805">Transcription regulation</keyword>
<keyword evidence="3" id="KW-0804">Transcription</keyword>
<evidence type="ECO:0000256" key="2">
    <source>
        <dbReference type="ARBA" id="ARBA00023125"/>
    </source>
</evidence>
<sequence>MENNCVYSEEDEQMELPPGFRFHPTDEELITHYLSQKVLDNYFCARAIGEVDLNKCEPWDLPWRAKMGEKEWYFFCVIDRKYPTGLRTNRATDAGYWKATGKDKEIYRAKTLVGMKKTLVFYKGRAPKGEKTNWVMHEYRLEGKNPVYNPPKTAKNDWVICRIFEKSCGGKKTHISGLVGLSSYGNELKPTILPPLMDSSQHNNDKRTNIGDKSHVTCFSNPTEDQKPHETIADCFNISLRAPLSSSNMSPSSVLFSKPSPPNSFYSSQILPNIANFQYPDSVMMPEHSMLRILLENHGPGMNLNSKRELSEDTGLSTDMSSVVTNHELVHGSFEDPSSSAGPVDLDYLWNY</sequence>
<dbReference type="EMBL" id="JACEGQ020000017">
    <property type="protein sequence ID" value="KAH8483659.1"/>
    <property type="molecule type" value="Genomic_DNA"/>
</dbReference>
<keyword evidence="4" id="KW-0539">Nucleus</keyword>
<dbReference type="PROSITE" id="PS51005">
    <property type="entry name" value="NAC"/>
    <property type="match status" value="1"/>
</dbReference>
<comment type="caution">
    <text evidence="6">The sequence shown here is derived from an EMBL/GenBank/DDBJ whole genome shotgun (WGS) entry which is preliminary data.</text>
</comment>
<dbReference type="Pfam" id="PF02365">
    <property type="entry name" value="NAM"/>
    <property type="match status" value="1"/>
</dbReference>
<dbReference type="Proteomes" id="UP000807159">
    <property type="component" value="Chromosome 17"/>
</dbReference>
<dbReference type="Gene3D" id="2.170.150.80">
    <property type="entry name" value="NAC domain"/>
    <property type="match status" value="1"/>
</dbReference>
<dbReference type="PANTHER" id="PTHR31744">
    <property type="entry name" value="PROTEIN CUP-SHAPED COTYLEDON 2-RELATED"/>
    <property type="match status" value="1"/>
</dbReference>
<evidence type="ECO:0000256" key="3">
    <source>
        <dbReference type="ARBA" id="ARBA00023163"/>
    </source>
</evidence>
<reference evidence="6" key="1">
    <citation type="journal article" date="2021" name="J. Hered.">
        <title>Genome Assembly of Salicaceae Populus deltoides (Eastern Cottonwood) I-69 Based on Nanopore Sequencing and Hi-C Technologies.</title>
        <authorList>
            <person name="Bai S."/>
            <person name="Wu H."/>
            <person name="Zhang J."/>
            <person name="Pan Z."/>
            <person name="Zhao W."/>
            <person name="Li Z."/>
            <person name="Tong C."/>
        </authorList>
    </citation>
    <scope>NUCLEOTIDE SEQUENCE</scope>
    <source>
        <tissue evidence="6">Leaf</tissue>
    </source>
</reference>
<dbReference type="SUPFAM" id="SSF101941">
    <property type="entry name" value="NAC domain"/>
    <property type="match status" value="1"/>
</dbReference>
<protein>
    <recommendedName>
        <fullName evidence="5">NAC domain-containing protein</fullName>
    </recommendedName>
</protein>
<dbReference type="PANTHER" id="PTHR31744:SF219">
    <property type="entry name" value="NAC DOMAIN-CONTAINING PROTEIN 4"/>
    <property type="match status" value="1"/>
</dbReference>
<dbReference type="InterPro" id="IPR036093">
    <property type="entry name" value="NAC_dom_sf"/>
</dbReference>
<feature type="domain" description="NAC" evidence="5">
    <location>
        <begin position="16"/>
        <end position="166"/>
    </location>
</feature>